<evidence type="ECO:0000256" key="1">
    <source>
        <dbReference type="SAM" id="MobiDB-lite"/>
    </source>
</evidence>
<dbReference type="PROSITE" id="PS00552">
    <property type="entry name" value="HTH_MERR_1"/>
    <property type="match status" value="1"/>
</dbReference>
<dbReference type="GO" id="GO:0006355">
    <property type="term" value="P:regulation of DNA-templated transcription"/>
    <property type="evidence" value="ECO:0007669"/>
    <property type="project" value="InterPro"/>
</dbReference>
<dbReference type="Proteomes" id="UP000192911">
    <property type="component" value="Unassembled WGS sequence"/>
</dbReference>
<sequence>MRLKIGELARKAGLSVRVLHRYDAIGLLLPSQRTDGGAPPFSSRPFDRHGHLASPPLENKASRAGGDDGHARYFICTGAWSLISSTTQSMNTLSFALTWRFGGYAM</sequence>
<dbReference type="SUPFAM" id="SSF46955">
    <property type="entry name" value="Putative DNA-binding domain"/>
    <property type="match status" value="1"/>
</dbReference>
<evidence type="ECO:0000313" key="4">
    <source>
        <dbReference type="Proteomes" id="UP000192911"/>
    </source>
</evidence>
<evidence type="ECO:0000313" key="3">
    <source>
        <dbReference type="EMBL" id="SMF63387.1"/>
    </source>
</evidence>
<proteinExistence type="predicted"/>
<dbReference type="Gene3D" id="1.10.1660.10">
    <property type="match status" value="1"/>
</dbReference>
<protein>
    <submittedName>
        <fullName evidence="3">MerR family regulatory protein</fullName>
    </submittedName>
</protein>
<organism evidence="3 4">
    <name type="scientific">Trinickia caryophylli</name>
    <name type="common">Paraburkholderia caryophylli</name>
    <dbReference type="NCBI Taxonomy" id="28094"/>
    <lineage>
        <taxon>Bacteria</taxon>
        <taxon>Pseudomonadati</taxon>
        <taxon>Pseudomonadota</taxon>
        <taxon>Betaproteobacteria</taxon>
        <taxon>Burkholderiales</taxon>
        <taxon>Burkholderiaceae</taxon>
        <taxon>Trinickia</taxon>
    </lineage>
</organism>
<evidence type="ECO:0000259" key="2">
    <source>
        <dbReference type="PROSITE" id="PS50937"/>
    </source>
</evidence>
<dbReference type="GO" id="GO:0003677">
    <property type="term" value="F:DNA binding"/>
    <property type="evidence" value="ECO:0007669"/>
    <property type="project" value="InterPro"/>
</dbReference>
<dbReference type="EMBL" id="FXAH01000013">
    <property type="protein sequence ID" value="SMF63387.1"/>
    <property type="molecule type" value="Genomic_DNA"/>
</dbReference>
<gene>
    <name evidence="3" type="ORF">SAMN06295900_11396</name>
</gene>
<keyword evidence="4" id="KW-1185">Reference proteome</keyword>
<reference evidence="4" key="1">
    <citation type="submission" date="2017-04" db="EMBL/GenBank/DDBJ databases">
        <authorList>
            <person name="Varghese N."/>
            <person name="Submissions S."/>
        </authorList>
    </citation>
    <scope>NUCLEOTIDE SEQUENCE [LARGE SCALE GENOMIC DNA]</scope>
    <source>
        <strain evidence="4">Ballard 720</strain>
    </source>
</reference>
<dbReference type="PROSITE" id="PS50937">
    <property type="entry name" value="HTH_MERR_2"/>
    <property type="match status" value="1"/>
</dbReference>
<feature type="domain" description="HTH merR-type" evidence="2">
    <location>
        <begin position="1"/>
        <end position="37"/>
    </location>
</feature>
<feature type="region of interest" description="Disordered" evidence="1">
    <location>
        <begin position="31"/>
        <end position="64"/>
    </location>
</feature>
<dbReference type="InterPro" id="IPR000551">
    <property type="entry name" value="MerR-type_HTH_dom"/>
</dbReference>
<accession>A0A1X7G4Z3</accession>
<dbReference type="InterPro" id="IPR009061">
    <property type="entry name" value="DNA-bd_dom_put_sf"/>
</dbReference>
<name>A0A1X7G4Z3_TRICW</name>
<dbReference type="STRING" id="28094.SAMN06295900_11396"/>
<dbReference type="Pfam" id="PF00376">
    <property type="entry name" value="MerR"/>
    <property type="match status" value="1"/>
</dbReference>
<dbReference type="AlphaFoldDB" id="A0A1X7G4Z3"/>